<keyword evidence="6 8" id="KW-0378">Hydrolase</keyword>
<comment type="similarity">
    <text evidence="3 8">Belongs to the peptidase M17 family.</text>
</comment>
<dbReference type="Proteomes" id="UP001185012">
    <property type="component" value="Unassembled WGS sequence"/>
</dbReference>
<feature type="domain" description="Cytosol aminopeptidase" evidence="9">
    <location>
        <begin position="198"/>
        <end position="502"/>
    </location>
</feature>
<feature type="binding site" evidence="8">
    <location>
        <position position="284"/>
    </location>
    <ligand>
        <name>Mn(2+)</name>
        <dbReference type="ChEBI" id="CHEBI:29035"/>
        <label>1</label>
    </ligand>
</feature>
<evidence type="ECO:0000256" key="4">
    <source>
        <dbReference type="ARBA" id="ARBA00022438"/>
    </source>
</evidence>
<dbReference type="EMBL" id="JAVDQG010000002">
    <property type="protein sequence ID" value="MDR6224858.1"/>
    <property type="molecule type" value="Genomic_DNA"/>
</dbReference>
<keyword evidence="5 8" id="KW-0645">Protease</keyword>
<dbReference type="CDD" id="cd00433">
    <property type="entry name" value="Peptidase_M17"/>
    <property type="match status" value="1"/>
</dbReference>
<keyword evidence="8" id="KW-0963">Cytoplasm</keyword>
<evidence type="ECO:0000256" key="1">
    <source>
        <dbReference type="ARBA" id="ARBA00000135"/>
    </source>
</evidence>
<feature type="binding site" evidence="8">
    <location>
        <position position="279"/>
    </location>
    <ligand>
        <name>Mn(2+)</name>
        <dbReference type="ChEBI" id="CHEBI:29035"/>
        <label>2</label>
    </ligand>
</feature>
<dbReference type="SUPFAM" id="SSF52949">
    <property type="entry name" value="Macro domain-like"/>
    <property type="match status" value="1"/>
</dbReference>
<dbReference type="PANTHER" id="PTHR11963">
    <property type="entry name" value="LEUCINE AMINOPEPTIDASE-RELATED"/>
    <property type="match status" value="1"/>
</dbReference>
<comment type="caution">
    <text evidence="11">The sequence shown here is derived from an EMBL/GenBank/DDBJ whole genome shotgun (WGS) entry which is preliminary data.</text>
</comment>
<feature type="binding site" evidence="8">
    <location>
        <position position="363"/>
    </location>
    <ligand>
        <name>Mn(2+)</name>
        <dbReference type="ChEBI" id="CHEBI:29035"/>
        <label>1</label>
    </ligand>
</feature>
<reference evidence="11 12" key="1">
    <citation type="submission" date="2023-07" db="EMBL/GenBank/DDBJ databases">
        <title>Genomic Encyclopedia of Type Strains, Phase IV (KMG-IV): sequencing the most valuable type-strain genomes for metagenomic binning, comparative biology and taxonomic classification.</title>
        <authorList>
            <person name="Goeker M."/>
        </authorList>
    </citation>
    <scope>NUCLEOTIDE SEQUENCE [LARGE SCALE GENOMIC DNA]</scope>
    <source>
        <strain evidence="11 12">DSM 45903</strain>
    </source>
</reference>
<keyword evidence="4 8" id="KW-0031">Aminopeptidase</keyword>
<evidence type="ECO:0000259" key="10">
    <source>
        <dbReference type="Pfam" id="PF02789"/>
    </source>
</evidence>
<dbReference type="InterPro" id="IPR011356">
    <property type="entry name" value="Leucine_aapep/pepB"/>
</dbReference>
<comment type="subcellular location">
    <subcellularLocation>
        <location evidence="8">Cytoplasm</location>
    </subcellularLocation>
</comment>
<sequence>MEWRITKEPLDKLAVDGVVVVHTQEEESLKGCTRVLDEALDYRLSQLVSEGEITGKYREVTLVHNWGKIPSKRLLVLGLGKEEDLDLDWWRNGMALAAKKAQEAGVKQLAIGCFPPHLKGHTSTNHSLTPERFNSADWVQAVVEGIELGTYRYHGYKTEEQGNKNAIETVWLAMEGVSESALEAGVERGGAFAAATKTARDLANDPANILTPSTLAMRAREMAEKYSLEIDILDEDRLTELGMDALLSVARASEEPAQMIVLTHQGAPESEKVLGLVGKGITFDSGGIQVKPGRGMEEMKGDMAGAAAVFGAMEAIGRLKPHCNVTAVIPACENMINGNGYRPGDVIGSFSGKTIEIQHTDAEGRLVLADGISYARRLGATSLVDVATLTGAVIVALGHTTTGLMTNNDEWAGQVKEAARLAGEKMWELPLYPEYGEYLKSAVADLKNEGGAPAGSIQGGMFLKVFAEETPWVHLDIAGTADSKKEDGIRSKGATGVAVRTLAQLAVGFGK</sequence>
<evidence type="ECO:0000256" key="7">
    <source>
        <dbReference type="ARBA" id="ARBA00049972"/>
    </source>
</evidence>
<dbReference type="SUPFAM" id="SSF53187">
    <property type="entry name" value="Zn-dependent exopeptidases"/>
    <property type="match status" value="1"/>
</dbReference>
<evidence type="ECO:0000256" key="6">
    <source>
        <dbReference type="ARBA" id="ARBA00022801"/>
    </source>
</evidence>
<dbReference type="InterPro" id="IPR043472">
    <property type="entry name" value="Macro_dom-like"/>
</dbReference>
<gene>
    <name evidence="8" type="primary">pepA</name>
    <name evidence="11" type="ORF">JOE21_000849</name>
</gene>
<comment type="function">
    <text evidence="7 8">Presumably involved in the processing and regular turnover of intracellular proteins. Catalyzes the removal of unsubstituted N-terminal amino acids from various peptides.</text>
</comment>
<comment type="catalytic activity">
    <reaction evidence="2 8">
        <text>Release of an N-terminal amino acid, preferentially leucine, but not glutamic or aspartic acids.</text>
        <dbReference type="EC" id="3.4.11.10"/>
    </reaction>
</comment>
<dbReference type="Pfam" id="PF00883">
    <property type="entry name" value="Peptidase_M17"/>
    <property type="match status" value="1"/>
</dbReference>
<keyword evidence="12" id="KW-1185">Reference proteome</keyword>
<dbReference type="Pfam" id="PF02789">
    <property type="entry name" value="Peptidase_M17_N"/>
    <property type="match status" value="1"/>
</dbReference>
<feature type="active site" evidence="8">
    <location>
        <position position="291"/>
    </location>
</feature>
<evidence type="ECO:0000313" key="11">
    <source>
        <dbReference type="EMBL" id="MDR6224858.1"/>
    </source>
</evidence>
<evidence type="ECO:0000256" key="5">
    <source>
        <dbReference type="ARBA" id="ARBA00022670"/>
    </source>
</evidence>
<organism evidence="11 12">
    <name type="scientific">Desmospora profundinema</name>
    <dbReference type="NCBI Taxonomy" id="1571184"/>
    <lineage>
        <taxon>Bacteria</taxon>
        <taxon>Bacillati</taxon>
        <taxon>Bacillota</taxon>
        <taxon>Bacilli</taxon>
        <taxon>Bacillales</taxon>
        <taxon>Thermoactinomycetaceae</taxon>
        <taxon>Desmospora</taxon>
    </lineage>
</organism>
<dbReference type="GO" id="GO:0004177">
    <property type="term" value="F:aminopeptidase activity"/>
    <property type="evidence" value="ECO:0007669"/>
    <property type="project" value="UniProtKB-KW"/>
</dbReference>
<dbReference type="NCBIfam" id="NF002074">
    <property type="entry name" value="PRK00913.1-4"/>
    <property type="match status" value="1"/>
</dbReference>
<feature type="binding site" evidence="8">
    <location>
        <position position="363"/>
    </location>
    <ligand>
        <name>Mn(2+)</name>
        <dbReference type="ChEBI" id="CHEBI:29035"/>
        <label>2</label>
    </ligand>
</feature>
<protein>
    <recommendedName>
        <fullName evidence="8">Probable cytosol aminopeptidase</fullName>
        <ecNumber evidence="8">3.4.11.1</ecNumber>
    </recommendedName>
    <alternativeName>
        <fullName evidence="8">Leucine aminopeptidase</fullName>
        <shortName evidence="8">LAP</shortName>
        <ecNumber evidence="8">3.4.11.10</ecNumber>
    </alternativeName>
    <alternativeName>
        <fullName evidence="8">Leucyl aminopeptidase</fullName>
    </alternativeName>
</protein>
<evidence type="ECO:0000313" key="12">
    <source>
        <dbReference type="Proteomes" id="UP001185012"/>
    </source>
</evidence>
<dbReference type="InterPro" id="IPR000819">
    <property type="entry name" value="Peptidase_M17_C"/>
</dbReference>
<dbReference type="NCBIfam" id="NF002083">
    <property type="entry name" value="PRK00913.3-5"/>
    <property type="match status" value="1"/>
</dbReference>
<feature type="active site" evidence="8">
    <location>
        <position position="365"/>
    </location>
</feature>
<comment type="catalytic activity">
    <reaction evidence="1 8">
        <text>Release of an N-terminal amino acid, Xaa-|-Yaa-, in which Xaa is preferably Leu, but may be other amino acids including Pro although not Arg or Lys, and Yaa may be Pro. Amino acid amides and methyl esters are also readily hydrolyzed, but rates on arylamides are exceedingly low.</text>
        <dbReference type="EC" id="3.4.11.1"/>
    </reaction>
</comment>
<dbReference type="RefSeq" id="WP_309862742.1">
    <property type="nucleotide sequence ID" value="NZ_JAVDQG010000002.1"/>
</dbReference>
<dbReference type="EC" id="3.4.11.1" evidence="8"/>
<comment type="cofactor">
    <cofactor evidence="8">
        <name>Mn(2+)</name>
        <dbReference type="ChEBI" id="CHEBI:29035"/>
    </cofactor>
    <text evidence="8">Binds 2 manganese ions per subunit.</text>
</comment>
<accession>A0ABU1IJC9</accession>
<evidence type="ECO:0000256" key="8">
    <source>
        <dbReference type="HAMAP-Rule" id="MF_00181"/>
    </source>
</evidence>
<dbReference type="NCBIfam" id="NF002073">
    <property type="entry name" value="PRK00913.1-2"/>
    <property type="match status" value="1"/>
</dbReference>
<dbReference type="PANTHER" id="PTHR11963:SF23">
    <property type="entry name" value="CYTOSOL AMINOPEPTIDASE"/>
    <property type="match status" value="1"/>
</dbReference>
<dbReference type="HAMAP" id="MF_00181">
    <property type="entry name" value="Cytosol_peptidase_M17"/>
    <property type="match status" value="1"/>
</dbReference>
<dbReference type="Gene3D" id="3.40.220.10">
    <property type="entry name" value="Leucine Aminopeptidase, subunit E, domain 1"/>
    <property type="match status" value="1"/>
</dbReference>
<keyword evidence="8" id="KW-0464">Manganese</keyword>
<evidence type="ECO:0000256" key="2">
    <source>
        <dbReference type="ARBA" id="ARBA00000967"/>
    </source>
</evidence>
<dbReference type="InterPro" id="IPR008283">
    <property type="entry name" value="Peptidase_M17_N"/>
</dbReference>
<feature type="domain" description="Peptidase M17 leucyl aminopeptidase N-terminal" evidence="10">
    <location>
        <begin position="20"/>
        <end position="159"/>
    </location>
</feature>
<feature type="binding site" evidence="8">
    <location>
        <position position="284"/>
    </location>
    <ligand>
        <name>Mn(2+)</name>
        <dbReference type="ChEBI" id="CHEBI:29035"/>
        <label>2</label>
    </ligand>
</feature>
<evidence type="ECO:0000259" key="9">
    <source>
        <dbReference type="Pfam" id="PF00883"/>
    </source>
</evidence>
<name>A0ABU1IJC9_9BACL</name>
<proteinExistence type="inferred from homology"/>
<dbReference type="EC" id="3.4.11.10" evidence="8"/>
<feature type="binding site" evidence="8">
    <location>
        <position position="361"/>
    </location>
    <ligand>
        <name>Mn(2+)</name>
        <dbReference type="ChEBI" id="CHEBI:29035"/>
        <label>1</label>
    </ligand>
</feature>
<dbReference type="PRINTS" id="PR00481">
    <property type="entry name" value="LAMNOPPTDASE"/>
</dbReference>
<evidence type="ECO:0000256" key="3">
    <source>
        <dbReference type="ARBA" id="ARBA00009528"/>
    </source>
</evidence>
<feature type="binding site" evidence="8">
    <location>
        <position position="302"/>
    </location>
    <ligand>
        <name>Mn(2+)</name>
        <dbReference type="ChEBI" id="CHEBI:29035"/>
        <label>2</label>
    </ligand>
</feature>
<keyword evidence="8" id="KW-0479">Metal-binding</keyword>
<dbReference type="Gene3D" id="3.40.630.10">
    <property type="entry name" value="Zn peptidases"/>
    <property type="match status" value="1"/>
</dbReference>
<dbReference type="InterPro" id="IPR023042">
    <property type="entry name" value="Peptidase_M17_leu_NH2_pept"/>
</dbReference>